<dbReference type="Proteomes" id="UP001161691">
    <property type="component" value="Unassembled WGS sequence"/>
</dbReference>
<keyword evidence="4" id="KW-1185">Reference proteome</keyword>
<sequence>MSHRYRRMAAAGMVLVLGGALAGCSLLPREEAALAPPLVKPAAENYQTVKAVKGPIDNALQLGGTFESLISDVAQFTGTGGRISKIDVTSGQMVKKGDPLAELVLDDLDLRVKEQEIALLRAKAELKSADKQYGDKQDEDSQSALRVATLQRDIEQMKYDRLRKQLDSKLLYAKIDGQVVFVEDLQPGDYVDAYQTIVKVANLTKMQLVTTGASAEQAGKAEIGFKAEVTFNGADNKEIKFEAKVSQTPASAPQTLNKQLAEKYASTLYFTVPKMPEGAELGQSVSIRIILQHKDDVIKIPRSGLRTTMGRNYVRVLQDGKLREVDVEPGISAPTEVEIVTGLSEGDSVVLQ</sequence>
<dbReference type="PANTHER" id="PTHR30469:SF33">
    <property type="entry name" value="SLR1207 PROTEIN"/>
    <property type="match status" value="1"/>
</dbReference>
<feature type="domain" description="Multidrug resistance protein MdtA-like C-terminal permuted SH3" evidence="2">
    <location>
        <begin position="296"/>
        <end position="351"/>
    </location>
</feature>
<name>A0ABT6TVN0_9BACL</name>
<gene>
    <name evidence="3" type="ORF">KB449_34060</name>
</gene>
<dbReference type="Gene3D" id="2.40.420.20">
    <property type="match status" value="1"/>
</dbReference>
<reference evidence="3" key="1">
    <citation type="submission" date="2023-04" db="EMBL/GenBank/DDBJ databases">
        <title>Comparative genomic analysis of Cohnella hashimotonis sp. nov., isolated from the International Space Station.</title>
        <authorList>
            <person name="Venkateswaran K."/>
            <person name="Simpson A."/>
        </authorList>
    </citation>
    <scope>NUCLEOTIDE SEQUENCE</scope>
    <source>
        <strain evidence="3">F6_2S_P_1</strain>
    </source>
</reference>
<dbReference type="PANTHER" id="PTHR30469">
    <property type="entry name" value="MULTIDRUG RESISTANCE PROTEIN MDTA"/>
    <property type="match status" value="1"/>
</dbReference>
<feature type="coiled-coil region" evidence="1">
    <location>
        <begin position="105"/>
        <end position="139"/>
    </location>
</feature>
<dbReference type="Gene3D" id="2.40.30.170">
    <property type="match status" value="1"/>
</dbReference>
<proteinExistence type="predicted"/>
<evidence type="ECO:0000313" key="4">
    <source>
        <dbReference type="Proteomes" id="UP001161691"/>
    </source>
</evidence>
<dbReference type="EMBL" id="JAGRPV010000001">
    <property type="protein sequence ID" value="MDI4650004.1"/>
    <property type="molecule type" value="Genomic_DNA"/>
</dbReference>
<evidence type="ECO:0000256" key="1">
    <source>
        <dbReference type="SAM" id="Coils"/>
    </source>
</evidence>
<accession>A0ABT6TVN0</accession>
<dbReference type="InterPro" id="IPR058627">
    <property type="entry name" value="MdtA-like_C"/>
</dbReference>
<evidence type="ECO:0000313" key="3">
    <source>
        <dbReference type="EMBL" id="MDI4650004.1"/>
    </source>
</evidence>
<dbReference type="Gene3D" id="1.10.287.470">
    <property type="entry name" value="Helix hairpin bin"/>
    <property type="match status" value="1"/>
</dbReference>
<comment type="caution">
    <text evidence="3">The sequence shown here is derived from an EMBL/GenBank/DDBJ whole genome shotgun (WGS) entry which is preliminary data.</text>
</comment>
<dbReference type="RefSeq" id="WP_282912604.1">
    <property type="nucleotide sequence ID" value="NZ_JAGRPV010000001.1"/>
</dbReference>
<keyword evidence="1" id="KW-0175">Coiled coil</keyword>
<protein>
    <submittedName>
        <fullName evidence="3">Efflux RND transporter periplasmic adaptor subunit</fullName>
    </submittedName>
</protein>
<dbReference type="Gene3D" id="2.40.50.100">
    <property type="match status" value="1"/>
</dbReference>
<dbReference type="SUPFAM" id="SSF111369">
    <property type="entry name" value="HlyD-like secretion proteins"/>
    <property type="match status" value="1"/>
</dbReference>
<dbReference type="Pfam" id="PF25967">
    <property type="entry name" value="RND-MFP_C"/>
    <property type="match status" value="1"/>
</dbReference>
<dbReference type="PROSITE" id="PS51257">
    <property type="entry name" value="PROKAR_LIPOPROTEIN"/>
    <property type="match status" value="1"/>
</dbReference>
<organism evidence="3 4">
    <name type="scientific">Cohnella hashimotonis</name>
    <dbReference type="NCBI Taxonomy" id="2826895"/>
    <lineage>
        <taxon>Bacteria</taxon>
        <taxon>Bacillati</taxon>
        <taxon>Bacillota</taxon>
        <taxon>Bacilli</taxon>
        <taxon>Bacillales</taxon>
        <taxon>Paenibacillaceae</taxon>
        <taxon>Cohnella</taxon>
    </lineage>
</organism>
<evidence type="ECO:0000259" key="2">
    <source>
        <dbReference type="Pfam" id="PF25967"/>
    </source>
</evidence>